<protein>
    <submittedName>
        <fullName evidence="1">Uncharacterized protein</fullName>
    </submittedName>
</protein>
<dbReference type="Gramene" id="PRQ21290">
    <property type="protein sequence ID" value="PRQ21290"/>
    <property type="gene ID" value="RchiOBHm_Chr7g0237541"/>
</dbReference>
<name>A0A2P6PH86_ROSCH</name>
<proteinExistence type="predicted"/>
<gene>
    <name evidence="1" type="ORF">RchiOBHm_Chr7g0237541</name>
</gene>
<dbReference type="EMBL" id="PDCK01000045">
    <property type="protein sequence ID" value="PRQ21290.1"/>
    <property type="molecule type" value="Genomic_DNA"/>
</dbReference>
<evidence type="ECO:0000313" key="2">
    <source>
        <dbReference type="Proteomes" id="UP000238479"/>
    </source>
</evidence>
<dbReference type="Proteomes" id="UP000238479">
    <property type="component" value="Chromosome 7"/>
</dbReference>
<reference evidence="1 2" key="1">
    <citation type="journal article" date="2018" name="Nat. Genet.">
        <title>The Rosa genome provides new insights in the design of modern roses.</title>
        <authorList>
            <person name="Bendahmane M."/>
        </authorList>
    </citation>
    <scope>NUCLEOTIDE SEQUENCE [LARGE SCALE GENOMIC DNA]</scope>
    <source>
        <strain evidence="2">cv. Old Blush</strain>
    </source>
</reference>
<organism evidence="1 2">
    <name type="scientific">Rosa chinensis</name>
    <name type="common">China rose</name>
    <dbReference type="NCBI Taxonomy" id="74649"/>
    <lineage>
        <taxon>Eukaryota</taxon>
        <taxon>Viridiplantae</taxon>
        <taxon>Streptophyta</taxon>
        <taxon>Embryophyta</taxon>
        <taxon>Tracheophyta</taxon>
        <taxon>Spermatophyta</taxon>
        <taxon>Magnoliopsida</taxon>
        <taxon>eudicotyledons</taxon>
        <taxon>Gunneridae</taxon>
        <taxon>Pentapetalae</taxon>
        <taxon>rosids</taxon>
        <taxon>fabids</taxon>
        <taxon>Rosales</taxon>
        <taxon>Rosaceae</taxon>
        <taxon>Rosoideae</taxon>
        <taxon>Rosoideae incertae sedis</taxon>
        <taxon>Rosa</taxon>
    </lineage>
</organism>
<dbReference type="AlphaFoldDB" id="A0A2P6PH86"/>
<comment type="caution">
    <text evidence="1">The sequence shown here is derived from an EMBL/GenBank/DDBJ whole genome shotgun (WGS) entry which is preliminary data.</text>
</comment>
<accession>A0A2P6PH86</accession>
<evidence type="ECO:0000313" key="1">
    <source>
        <dbReference type="EMBL" id="PRQ21290.1"/>
    </source>
</evidence>
<sequence>MYKGSDGNHSKFQPLSLPNSKKSANGGAYLEVQFFSPPSSTILNKLKTPQLPKGMKLLTLLSILGTILHYFDPCFKLGICLSS</sequence>
<keyword evidence="2" id="KW-1185">Reference proteome</keyword>